<proteinExistence type="predicted"/>
<dbReference type="SUPFAM" id="SSF56436">
    <property type="entry name" value="C-type lectin-like"/>
    <property type="match status" value="1"/>
</dbReference>
<evidence type="ECO:0000313" key="6">
    <source>
        <dbReference type="EMBL" id="GFS22411.1"/>
    </source>
</evidence>
<keyword evidence="6" id="KW-0675">Receptor</keyword>
<sequence>MHDDEYDFRVKNGTCFLFRTSDKVTHDEAVLQCIKIGGFLAMPKTKDANDFLLREIRLLDEPQPMWIGMHHSLKRGKFIWQDGSDVVDWGNFDWANGLLFGGEHCAALDPGDGKWHDYSCFEGFLSALRTYKLSFICQFP</sequence>
<dbReference type="InterPro" id="IPR016187">
    <property type="entry name" value="CTDL_fold"/>
</dbReference>
<accession>A0AAV4JJ94</accession>
<dbReference type="SMART" id="SM00034">
    <property type="entry name" value="CLECT"/>
    <property type="match status" value="1"/>
</dbReference>
<dbReference type="AlphaFoldDB" id="A0AAV4JJ94"/>
<dbReference type="Pfam" id="PF00059">
    <property type="entry name" value="Lectin_C"/>
    <property type="match status" value="1"/>
</dbReference>
<dbReference type="GO" id="GO:0030246">
    <property type="term" value="F:carbohydrate binding"/>
    <property type="evidence" value="ECO:0007669"/>
    <property type="project" value="UniProtKB-KW"/>
</dbReference>
<comment type="caution">
    <text evidence="6">The sequence shown here is derived from an EMBL/GenBank/DDBJ whole genome shotgun (WGS) entry which is preliminary data.</text>
</comment>
<evidence type="ECO:0000259" key="5">
    <source>
        <dbReference type="PROSITE" id="PS50041"/>
    </source>
</evidence>
<evidence type="ECO:0000256" key="1">
    <source>
        <dbReference type="ARBA" id="ARBA00004613"/>
    </source>
</evidence>
<protein>
    <submittedName>
        <fullName evidence="6">Low affinity immunoglobulin epsilon Fc receptor</fullName>
    </submittedName>
</protein>
<dbReference type="PANTHER" id="PTHR22799">
    <property type="entry name" value="TETRANECTIN-RELATED"/>
    <property type="match status" value="1"/>
</dbReference>
<evidence type="ECO:0000256" key="3">
    <source>
        <dbReference type="ARBA" id="ARBA00022729"/>
    </source>
</evidence>
<feature type="domain" description="C-type lectin" evidence="5">
    <location>
        <begin position="11"/>
        <end position="120"/>
    </location>
</feature>
<evidence type="ECO:0000256" key="4">
    <source>
        <dbReference type="ARBA" id="ARBA00022734"/>
    </source>
</evidence>
<keyword evidence="3" id="KW-0732">Signal</keyword>
<gene>
    <name evidence="6" type="ORF">ElyMa_006950500</name>
</gene>
<dbReference type="InterPro" id="IPR016186">
    <property type="entry name" value="C-type_lectin-like/link_sf"/>
</dbReference>
<evidence type="ECO:0000256" key="2">
    <source>
        <dbReference type="ARBA" id="ARBA00022525"/>
    </source>
</evidence>
<dbReference type="InterPro" id="IPR051663">
    <property type="entry name" value="CLec_Tetranectin-domain"/>
</dbReference>
<dbReference type="InterPro" id="IPR001304">
    <property type="entry name" value="C-type_lectin-like"/>
</dbReference>
<keyword evidence="4" id="KW-0430">Lectin</keyword>
<dbReference type="CDD" id="cd00037">
    <property type="entry name" value="CLECT"/>
    <property type="match status" value="1"/>
</dbReference>
<organism evidence="6 7">
    <name type="scientific">Elysia marginata</name>
    <dbReference type="NCBI Taxonomy" id="1093978"/>
    <lineage>
        <taxon>Eukaryota</taxon>
        <taxon>Metazoa</taxon>
        <taxon>Spiralia</taxon>
        <taxon>Lophotrochozoa</taxon>
        <taxon>Mollusca</taxon>
        <taxon>Gastropoda</taxon>
        <taxon>Heterobranchia</taxon>
        <taxon>Euthyneura</taxon>
        <taxon>Panpulmonata</taxon>
        <taxon>Sacoglossa</taxon>
        <taxon>Placobranchoidea</taxon>
        <taxon>Plakobranchidae</taxon>
        <taxon>Elysia</taxon>
    </lineage>
</organism>
<comment type="subcellular location">
    <subcellularLocation>
        <location evidence="1">Secreted</location>
    </subcellularLocation>
</comment>
<dbReference type="GO" id="GO:0005615">
    <property type="term" value="C:extracellular space"/>
    <property type="evidence" value="ECO:0007669"/>
    <property type="project" value="TreeGrafter"/>
</dbReference>
<reference evidence="6 7" key="1">
    <citation type="journal article" date="2021" name="Elife">
        <title>Chloroplast acquisition without the gene transfer in kleptoplastic sea slugs, Plakobranchus ocellatus.</title>
        <authorList>
            <person name="Maeda T."/>
            <person name="Takahashi S."/>
            <person name="Yoshida T."/>
            <person name="Shimamura S."/>
            <person name="Takaki Y."/>
            <person name="Nagai Y."/>
            <person name="Toyoda A."/>
            <person name="Suzuki Y."/>
            <person name="Arimoto A."/>
            <person name="Ishii H."/>
            <person name="Satoh N."/>
            <person name="Nishiyama T."/>
            <person name="Hasebe M."/>
            <person name="Maruyama T."/>
            <person name="Minagawa J."/>
            <person name="Obokata J."/>
            <person name="Shigenobu S."/>
        </authorList>
    </citation>
    <scope>NUCLEOTIDE SEQUENCE [LARGE SCALE GENOMIC DNA]</scope>
</reference>
<dbReference type="Proteomes" id="UP000762676">
    <property type="component" value="Unassembled WGS sequence"/>
</dbReference>
<keyword evidence="7" id="KW-1185">Reference proteome</keyword>
<evidence type="ECO:0000313" key="7">
    <source>
        <dbReference type="Proteomes" id="UP000762676"/>
    </source>
</evidence>
<dbReference type="EMBL" id="BMAT01013897">
    <property type="protein sequence ID" value="GFS22411.1"/>
    <property type="molecule type" value="Genomic_DNA"/>
</dbReference>
<name>A0AAV4JJ94_9GAST</name>
<keyword evidence="2" id="KW-0964">Secreted</keyword>
<dbReference type="GO" id="GO:0008083">
    <property type="term" value="F:growth factor activity"/>
    <property type="evidence" value="ECO:0007669"/>
    <property type="project" value="TreeGrafter"/>
</dbReference>
<dbReference type="PANTHER" id="PTHR22799:SF1">
    <property type="entry name" value="C-TYPE LECTIN DOMAIN FAMILY 11 MEMBER A"/>
    <property type="match status" value="1"/>
</dbReference>
<dbReference type="PROSITE" id="PS50041">
    <property type="entry name" value="C_TYPE_LECTIN_2"/>
    <property type="match status" value="1"/>
</dbReference>
<dbReference type="Gene3D" id="3.10.100.10">
    <property type="entry name" value="Mannose-Binding Protein A, subunit A"/>
    <property type="match status" value="1"/>
</dbReference>